<dbReference type="InterPro" id="IPR027417">
    <property type="entry name" value="P-loop_NTPase"/>
</dbReference>
<dbReference type="FunFam" id="3.40.50.300:FF:000149">
    <property type="entry name" value="Nuclear valosin-containing protein-like"/>
    <property type="match status" value="1"/>
</dbReference>
<keyword evidence="3" id="KW-0067">ATP-binding</keyword>
<dbReference type="FunFam" id="3.40.50.300:FF:000600">
    <property type="entry name" value="Nuclear valosin-containing protein-like"/>
    <property type="match status" value="1"/>
</dbReference>
<feature type="region of interest" description="Disordered" evidence="4">
    <location>
        <begin position="195"/>
        <end position="230"/>
    </location>
</feature>
<dbReference type="SUPFAM" id="SSF52540">
    <property type="entry name" value="P-loop containing nucleoside triphosphate hydrolases"/>
    <property type="match status" value="2"/>
</dbReference>
<comment type="caution">
    <text evidence="6">The sequence shown here is derived from an EMBL/GenBank/DDBJ whole genome shotgun (WGS) entry which is preliminary data.</text>
</comment>
<dbReference type="Pfam" id="PF17862">
    <property type="entry name" value="AAA_lid_3"/>
    <property type="match status" value="2"/>
</dbReference>
<proteinExistence type="inferred from homology"/>
<keyword evidence="2" id="KW-0547">Nucleotide-binding</keyword>
<protein>
    <submittedName>
        <fullName evidence="6">Nuclear valosin-containing protein-like</fullName>
    </submittedName>
</protein>
<dbReference type="Gene3D" id="1.10.10.2010">
    <property type="match status" value="1"/>
</dbReference>
<evidence type="ECO:0000256" key="2">
    <source>
        <dbReference type="ARBA" id="ARBA00022741"/>
    </source>
</evidence>
<feature type="domain" description="AAA+ ATPase" evidence="5">
    <location>
        <begin position="739"/>
        <end position="876"/>
    </location>
</feature>
<gene>
    <name evidence="6" type="primary">NVL</name>
    <name evidence="6" type="ORF">Bhyg_13230</name>
</gene>
<evidence type="ECO:0000256" key="4">
    <source>
        <dbReference type="SAM" id="MobiDB-lite"/>
    </source>
</evidence>
<feature type="compositionally biased region" description="Polar residues" evidence="4">
    <location>
        <begin position="199"/>
        <end position="211"/>
    </location>
</feature>
<dbReference type="Gene3D" id="1.10.8.60">
    <property type="match status" value="2"/>
</dbReference>
<evidence type="ECO:0000256" key="1">
    <source>
        <dbReference type="ARBA" id="ARBA00006914"/>
    </source>
</evidence>
<sequence>MSDQMDNQSKFLKSKPVLHDPNIIPRVKQYLEENVHKTYVDVSDMARVLQERYRADYGRRKMAPFRQLVEQAYKTVLHSYGLDSNPSSDDNEESDLEFMEDRGGNHVVSNMLTDMYIKAAPKKPVSNEVAINISSDESDNDANMAQKTSERSEKATHPTTTNMNQVTITKLANLPPSTVKPVAITPITQHLSKKRKILSGSNSPVQNLDNATNEKQKRQPAAAAPATLSGAKSAKKYKREFAMQQSKLTFENIGGMKKILQEICELLMHIKHPEVYRHIGLPPPRGFLLHGPPGSGKTLLAQSIAGQLRIGIIQVAATELVAGVSGESEERIRDLFEQATAVAPCVLFIDEIDAVSSNRLNAQKDMERRIVAQLLSCLDGLSQHEHGDRVLIIGATNRPDALDPALRRVGRFDQEICLGIPDRDDRASILQVICKPLTIEAPFDFDKLGALTPGYVGADLLALASRAASIAVKRSFAAKQRNVVHETDEASVNELLMEIDKLPKEVVENAVQENGVADNEKIGTVPSTNGTEPVDIIDDKVDEPKEKDQIDVEPVEVTDSETDVAPAPPKDVQAVQKESSELNEKENTMQETIVATTTIIDESTPMQVDEPVEQTDNDKVTDIAEDDDIIEVVDESSDAIKCDKPIHSQISFEVMKSWLSDDKPIMTADDLDDLCVTMADFTDALKVVQPSAKREGFITVPDVTWDNIGSLRDIREELQLAVLAPVKFPKKLLALGLNSPSGVLLCGPPGCGKTLLAKAVANEAGINFISVKGPELLNMYVGESERAVRQCFQRARNSAPCVIFFDEFDSLCPKRSDSGESNGSSRLVNQLLTEMDGIEERKGVFLMAATNRPDIVDPAVMRPGRLDKILYVGLPELDDRVEILKALTMDKPTLSDDVDIHELAALTNDYTGADLAGLVRQASLYALKESISSSTASSQISVSKTNFADALKNTKSSISEQDKRHYEKLRKLYTVTKE</sequence>
<dbReference type="GO" id="GO:0005634">
    <property type="term" value="C:nucleus"/>
    <property type="evidence" value="ECO:0007669"/>
    <property type="project" value="TreeGrafter"/>
</dbReference>
<evidence type="ECO:0000313" key="6">
    <source>
        <dbReference type="EMBL" id="KAJ6634654.1"/>
    </source>
</evidence>
<dbReference type="Pfam" id="PF00004">
    <property type="entry name" value="AAA"/>
    <property type="match status" value="2"/>
</dbReference>
<feature type="region of interest" description="Disordered" evidence="4">
    <location>
        <begin position="132"/>
        <end position="164"/>
    </location>
</feature>
<accession>A0A9Q0MPT9</accession>
<dbReference type="GO" id="GO:1990275">
    <property type="term" value="F:preribosome binding"/>
    <property type="evidence" value="ECO:0007669"/>
    <property type="project" value="TreeGrafter"/>
</dbReference>
<dbReference type="InterPro" id="IPR031996">
    <property type="entry name" value="NVL2_nucleolin-bd"/>
</dbReference>
<dbReference type="InterPro" id="IPR038100">
    <property type="entry name" value="NLV2_N_sf"/>
</dbReference>
<dbReference type="OrthoDB" id="27435at2759"/>
<reference evidence="6" key="1">
    <citation type="submission" date="2022-07" db="EMBL/GenBank/DDBJ databases">
        <authorList>
            <person name="Trinca V."/>
            <person name="Uliana J.V.C."/>
            <person name="Torres T.T."/>
            <person name="Ward R.J."/>
            <person name="Monesi N."/>
        </authorList>
    </citation>
    <scope>NUCLEOTIDE SEQUENCE</scope>
    <source>
        <strain evidence="6">HSMRA1968</strain>
        <tissue evidence="6">Whole embryos</tissue>
    </source>
</reference>
<dbReference type="GO" id="GO:0003723">
    <property type="term" value="F:RNA binding"/>
    <property type="evidence" value="ECO:0007669"/>
    <property type="project" value="TreeGrafter"/>
</dbReference>
<evidence type="ECO:0000259" key="5">
    <source>
        <dbReference type="SMART" id="SM00382"/>
    </source>
</evidence>
<comment type="similarity">
    <text evidence="1">Belongs to the AAA ATPase family.</text>
</comment>
<dbReference type="InterPro" id="IPR003959">
    <property type="entry name" value="ATPase_AAA_core"/>
</dbReference>
<dbReference type="InterPro" id="IPR003593">
    <property type="entry name" value="AAA+_ATPase"/>
</dbReference>
<dbReference type="InterPro" id="IPR050168">
    <property type="entry name" value="AAA_ATPase_domain"/>
</dbReference>
<dbReference type="GO" id="GO:0005524">
    <property type="term" value="F:ATP binding"/>
    <property type="evidence" value="ECO:0007669"/>
    <property type="project" value="UniProtKB-KW"/>
</dbReference>
<evidence type="ECO:0000256" key="3">
    <source>
        <dbReference type="ARBA" id="ARBA00022840"/>
    </source>
</evidence>
<name>A0A9Q0MPT9_9DIPT</name>
<feature type="domain" description="AAA+ ATPase" evidence="5">
    <location>
        <begin position="283"/>
        <end position="422"/>
    </location>
</feature>
<dbReference type="GO" id="GO:0042254">
    <property type="term" value="P:ribosome biogenesis"/>
    <property type="evidence" value="ECO:0007669"/>
    <property type="project" value="TreeGrafter"/>
</dbReference>
<dbReference type="Pfam" id="PF16725">
    <property type="entry name" value="Nucleolin_bd"/>
    <property type="match status" value="1"/>
</dbReference>
<dbReference type="Gene3D" id="3.40.50.300">
    <property type="entry name" value="P-loop containing nucleotide triphosphate hydrolases"/>
    <property type="match status" value="2"/>
</dbReference>
<dbReference type="CDD" id="cd19530">
    <property type="entry name" value="RecA-like_NVL_r2-like"/>
    <property type="match status" value="1"/>
</dbReference>
<dbReference type="EMBL" id="WJQU01000004">
    <property type="protein sequence ID" value="KAJ6634654.1"/>
    <property type="molecule type" value="Genomic_DNA"/>
</dbReference>
<dbReference type="AlphaFoldDB" id="A0A9Q0MPT9"/>
<dbReference type="PANTHER" id="PTHR23077:SF171">
    <property type="entry name" value="NUCLEAR VALOSIN-CONTAINING PROTEIN-LIKE"/>
    <property type="match status" value="1"/>
</dbReference>
<dbReference type="InterPro" id="IPR041569">
    <property type="entry name" value="AAA_lid_3"/>
</dbReference>
<organism evidence="6 7">
    <name type="scientific">Pseudolycoriella hygida</name>
    <dbReference type="NCBI Taxonomy" id="35572"/>
    <lineage>
        <taxon>Eukaryota</taxon>
        <taxon>Metazoa</taxon>
        <taxon>Ecdysozoa</taxon>
        <taxon>Arthropoda</taxon>
        <taxon>Hexapoda</taxon>
        <taxon>Insecta</taxon>
        <taxon>Pterygota</taxon>
        <taxon>Neoptera</taxon>
        <taxon>Endopterygota</taxon>
        <taxon>Diptera</taxon>
        <taxon>Nematocera</taxon>
        <taxon>Sciaroidea</taxon>
        <taxon>Sciaridae</taxon>
        <taxon>Pseudolycoriella</taxon>
    </lineage>
</organism>
<dbReference type="PROSITE" id="PS00674">
    <property type="entry name" value="AAA"/>
    <property type="match status" value="2"/>
</dbReference>
<keyword evidence="7" id="KW-1185">Reference proteome</keyword>
<dbReference type="SMART" id="SM00382">
    <property type="entry name" value="AAA"/>
    <property type="match status" value="2"/>
</dbReference>
<dbReference type="PANTHER" id="PTHR23077">
    <property type="entry name" value="AAA-FAMILY ATPASE"/>
    <property type="match status" value="1"/>
</dbReference>
<dbReference type="GO" id="GO:0016887">
    <property type="term" value="F:ATP hydrolysis activity"/>
    <property type="evidence" value="ECO:0007669"/>
    <property type="project" value="InterPro"/>
</dbReference>
<evidence type="ECO:0000313" key="7">
    <source>
        <dbReference type="Proteomes" id="UP001151699"/>
    </source>
</evidence>
<dbReference type="InterPro" id="IPR003960">
    <property type="entry name" value="ATPase_AAA_CS"/>
</dbReference>
<dbReference type="Proteomes" id="UP001151699">
    <property type="component" value="Chromosome C"/>
</dbReference>